<dbReference type="InterPro" id="IPR015500">
    <property type="entry name" value="Peptidase_S8_subtilisin-rel"/>
</dbReference>
<evidence type="ECO:0000256" key="4">
    <source>
        <dbReference type="ARBA" id="ARBA00022825"/>
    </source>
</evidence>
<dbReference type="GO" id="GO:0006508">
    <property type="term" value="P:proteolysis"/>
    <property type="evidence" value="ECO:0007669"/>
    <property type="project" value="UniProtKB-KW"/>
</dbReference>
<keyword evidence="9" id="KW-1185">Reference proteome</keyword>
<dbReference type="InterPro" id="IPR036852">
    <property type="entry name" value="Peptidase_S8/S53_dom_sf"/>
</dbReference>
<evidence type="ECO:0000256" key="5">
    <source>
        <dbReference type="PROSITE-ProRule" id="PRU01240"/>
    </source>
</evidence>
<name>A0A1Y1WZT0_9FUNG</name>
<dbReference type="Pfam" id="PF00082">
    <property type="entry name" value="Peptidase_S8"/>
    <property type="match status" value="1"/>
</dbReference>
<dbReference type="SUPFAM" id="SSF52743">
    <property type="entry name" value="Subtilisin-like"/>
    <property type="match status" value="1"/>
</dbReference>
<keyword evidence="2" id="KW-0645">Protease</keyword>
<dbReference type="PROSITE" id="PS00138">
    <property type="entry name" value="SUBTILASE_SER"/>
    <property type="match status" value="1"/>
</dbReference>
<evidence type="ECO:0000256" key="1">
    <source>
        <dbReference type="ARBA" id="ARBA00011073"/>
    </source>
</evidence>
<feature type="domain" description="Peptidase S8/S53" evidence="7">
    <location>
        <begin position="313"/>
        <end position="520"/>
    </location>
</feature>
<dbReference type="EMBL" id="MCFG01000189">
    <property type="protein sequence ID" value="ORX79050.1"/>
    <property type="molecule type" value="Genomic_DNA"/>
</dbReference>
<dbReference type="OrthoDB" id="206201at2759"/>
<gene>
    <name evidence="8" type="ORF">BCR32DRAFT_269713</name>
</gene>
<comment type="caution">
    <text evidence="5">Lacks conserved residue(s) required for the propagation of feature annotation.</text>
</comment>
<evidence type="ECO:0000259" key="7">
    <source>
        <dbReference type="Pfam" id="PF00082"/>
    </source>
</evidence>
<feature type="signal peptide" evidence="6">
    <location>
        <begin position="1"/>
        <end position="22"/>
    </location>
</feature>
<reference evidence="8 9" key="2">
    <citation type="submission" date="2016-08" db="EMBL/GenBank/DDBJ databases">
        <title>Pervasive Adenine N6-methylation of Active Genes in Fungi.</title>
        <authorList>
            <consortium name="DOE Joint Genome Institute"/>
            <person name="Mondo S.J."/>
            <person name="Dannebaum R.O."/>
            <person name="Kuo R.C."/>
            <person name="Labutti K."/>
            <person name="Haridas S."/>
            <person name="Kuo A."/>
            <person name="Salamov A."/>
            <person name="Ahrendt S.R."/>
            <person name="Lipzen A."/>
            <person name="Sullivan W."/>
            <person name="Andreopoulos W.B."/>
            <person name="Clum A."/>
            <person name="Lindquist E."/>
            <person name="Daum C."/>
            <person name="Ramamoorthy G.K."/>
            <person name="Gryganskyi A."/>
            <person name="Culley D."/>
            <person name="Magnuson J.K."/>
            <person name="James T.Y."/>
            <person name="O'Malley M.A."/>
            <person name="Stajich J.E."/>
            <person name="Spatafora J.W."/>
            <person name="Visel A."/>
            <person name="Grigoriev I.V."/>
        </authorList>
    </citation>
    <scope>NUCLEOTIDE SEQUENCE [LARGE SCALE GENOMIC DNA]</scope>
    <source>
        <strain evidence="8 9">S4</strain>
    </source>
</reference>
<dbReference type="STRING" id="1754192.A0A1Y1WZT0"/>
<dbReference type="PRINTS" id="PR00723">
    <property type="entry name" value="SUBTILISIN"/>
</dbReference>
<dbReference type="Proteomes" id="UP000193944">
    <property type="component" value="Unassembled WGS sequence"/>
</dbReference>
<dbReference type="InterPro" id="IPR000209">
    <property type="entry name" value="Peptidase_S8/S53_dom"/>
</dbReference>
<dbReference type="InterPro" id="IPR023828">
    <property type="entry name" value="Peptidase_S8_Ser-AS"/>
</dbReference>
<protein>
    <submittedName>
        <fullName evidence="8">Subtilisin-like protein</fullName>
    </submittedName>
</protein>
<accession>A0A1Y1WZT0</accession>
<dbReference type="InterPro" id="IPR050131">
    <property type="entry name" value="Peptidase_S8_subtilisin-like"/>
</dbReference>
<dbReference type="PANTHER" id="PTHR43806">
    <property type="entry name" value="PEPTIDASE S8"/>
    <property type="match status" value="1"/>
</dbReference>
<dbReference type="PROSITE" id="PS51892">
    <property type="entry name" value="SUBTILASE"/>
    <property type="match status" value="1"/>
</dbReference>
<dbReference type="PANTHER" id="PTHR43806:SF11">
    <property type="entry name" value="CEREVISIN-RELATED"/>
    <property type="match status" value="1"/>
</dbReference>
<dbReference type="Gene3D" id="3.40.50.200">
    <property type="entry name" value="Peptidase S8/S53 domain"/>
    <property type="match status" value="1"/>
</dbReference>
<dbReference type="GO" id="GO:0005615">
    <property type="term" value="C:extracellular space"/>
    <property type="evidence" value="ECO:0007669"/>
    <property type="project" value="TreeGrafter"/>
</dbReference>
<evidence type="ECO:0000313" key="9">
    <source>
        <dbReference type="Proteomes" id="UP000193944"/>
    </source>
</evidence>
<keyword evidence="6" id="KW-0732">Signal</keyword>
<reference evidence="8 9" key="1">
    <citation type="submission" date="2016-08" db="EMBL/GenBank/DDBJ databases">
        <title>A Parts List for Fungal Cellulosomes Revealed by Comparative Genomics.</title>
        <authorList>
            <consortium name="DOE Joint Genome Institute"/>
            <person name="Haitjema C.H."/>
            <person name="Gilmore S.P."/>
            <person name="Henske J.K."/>
            <person name="Solomon K.V."/>
            <person name="De Groot R."/>
            <person name="Kuo A."/>
            <person name="Mondo S.J."/>
            <person name="Salamov A.A."/>
            <person name="Labutti K."/>
            <person name="Zhao Z."/>
            <person name="Chiniquy J."/>
            <person name="Barry K."/>
            <person name="Brewer H.M."/>
            <person name="Purvine S.O."/>
            <person name="Wright A.T."/>
            <person name="Boxma B."/>
            <person name="Van Alen T."/>
            <person name="Hackstein J.H."/>
            <person name="Baker S.E."/>
            <person name="Grigoriev I.V."/>
            <person name="O'Malley M.A."/>
        </authorList>
    </citation>
    <scope>NUCLEOTIDE SEQUENCE [LARGE SCALE GENOMIC DNA]</scope>
    <source>
        <strain evidence="8 9">S4</strain>
    </source>
</reference>
<dbReference type="AlphaFoldDB" id="A0A1Y1WZT0"/>
<sequence>MKSLLFIFTIVVLFNYIINVYAENDYYMVSIKSHKNHKNYDDESKSVQRAIDVLVNERLNDIYDIIEENKDTYILENGQMDEKLKELDSVILKKRNNKNNENTKLFFINNLRQSNIINFQKNIHKRSDNSTENLNDKVEYIPVDSKLVSPMCPVGKNYAVSIYASEEVIEEVKKLPNIAHCEKSLPSENHFYNYYSFDRIQKETNWTEVFVQEHNPFYGKNLYSHLSLLSQTRFNEDNTQVYDNNYYFPGTAGQGIDIYVIEEGVNFYNNSDYDTYKGTSYERTVSCDAIIENHSSIIPIPKNDTRSKNCFVSNPTSTFHGNIVNAMAGGNYFGVAKKANIHVIATTLHTDPELAALDFIKLNAKDPHKTIINLSRGGYGEAKLMQEKFTELKNKGFIIFVSAGNNYRNCCSKEWRYGGFDDVITVGATNGTFFRSINDGYNLAYYSNYGPCIDILAPGEVAFQTNEYYYAELDGIKFAVVNGTSYSSPIVAGVAATIMSEHPEIEYNYDLMKKTLINMSLKNKINGLISETPNRFINNGKRVIYSPVNTYNGCGESSGNFKCSKGCCSSHDKCINFEGNSTSYYCLKDNGCQNEFSEFCLTEKNKTNYSFFKSDDKCGSDYGSCIEKSQRYYNNKQYSNN</sequence>
<keyword evidence="4" id="KW-0720">Serine protease</keyword>
<comment type="similarity">
    <text evidence="1 5">Belongs to the peptidase S8 family.</text>
</comment>
<comment type="caution">
    <text evidence="8">The sequence shown here is derived from an EMBL/GenBank/DDBJ whole genome shotgun (WGS) entry which is preliminary data.</text>
</comment>
<evidence type="ECO:0000256" key="3">
    <source>
        <dbReference type="ARBA" id="ARBA00022801"/>
    </source>
</evidence>
<proteinExistence type="inferred from homology"/>
<evidence type="ECO:0000256" key="2">
    <source>
        <dbReference type="ARBA" id="ARBA00022670"/>
    </source>
</evidence>
<feature type="chain" id="PRO_5012146661" evidence="6">
    <location>
        <begin position="23"/>
        <end position="641"/>
    </location>
</feature>
<evidence type="ECO:0000313" key="8">
    <source>
        <dbReference type="EMBL" id="ORX79050.1"/>
    </source>
</evidence>
<keyword evidence="3" id="KW-0378">Hydrolase</keyword>
<evidence type="ECO:0000256" key="6">
    <source>
        <dbReference type="SAM" id="SignalP"/>
    </source>
</evidence>
<dbReference type="GO" id="GO:0004252">
    <property type="term" value="F:serine-type endopeptidase activity"/>
    <property type="evidence" value="ECO:0007669"/>
    <property type="project" value="InterPro"/>
</dbReference>
<organism evidence="8 9">
    <name type="scientific">Anaeromyces robustus</name>
    <dbReference type="NCBI Taxonomy" id="1754192"/>
    <lineage>
        <taxon>Eukaryota</taxon>
        <taxon>Fungi</taxon>
        <taxon>Fungi incertae sedis</taxon>
        <taxon>Chytridiomycota</taxon>
        <taxon>Chytridiomycota incertae sedis</taxon>
        <taxon>Neocallimastigomycetes</taxon>
        <taxon>Neocallimastigales</taxon>
        <taxon>Neocallimastigaceae</taxon>
        <taxon>Anaeromyces</taxon>
    </lineage>
</organism>